<dbReference type="Pfam" id="PF00072">
    <property type="entry name" value="Response_reg"/>
    <property type="match status" value="1"/>
</dbReference>
<dbReference type="Gene3D" id="3.40.50.2300">
    <property type="match status" value="1"/>
</dbReference>
<dbReference type="SMART" id="SM00448">
    <property type="entry name" value="REC"/>
    <property type="match status" value="1"/>
</dbReference>
<dbReference type="Proteomes" id="UP000320055">
    <property type="component" value="Unassembled WGS sequence"/>
</dbReference>
<evidence type="ECO:0000256" key="2">
    <source>
        <dbReference type="PROSITE-ProRule" id="PRU00169"/>
    </source>
</evidence>
<evidence type="ECO:0000313" key="5">
    <source>
        <dbReference type="Proteomes" id="UP000320055"/>
    </source>
</evidence>
<proteinExistence type="predicted"/>
<reference evidence="4 5" key="1">
    <citation type="submission" date="2019-01" db="EMBL/GenBank/DDBJ databases">
        <authorList>
            <person name="Brito A."/>
        </authorList>
    </citation>
    <scope>NUCLEOTIDE SEQUENCE [LARGE SCALE GENOMIC DNA]</scope>
    <source>
        <strain evidence="4">1</strain>
    </source>
</reference>
<dbReference type="InterPro" id="IPR011006">
    <property type="entry name" value="CheY-like_superfamily"/>
</dbReference>
<evidence type="ECO:0000259" key="3">
    <source>
        <dbReference type="PROSITE" id="PS50110"/>
    </source>
</evidence>
<sequence>MLTINQAVLVVDDDPDTLLLITMGLQLNLDWTIITANSAEEGIFKAKANYPDVILSDIDTPQINGMQMLRALRENSVTKNIPVIFFTGIWKEINVQEYAHLGVKTVIPKPCNFLTLATHIVQAANVIGKCKALSNTQ</sequence>
<dbReference type="RefSeq" id="WP_144872882.1">
    <property type="nucleotide sequence ID" value="NZ_LR214001.1"/>
</dbReference>
<dbReference type="AlphaFoldDB" id="A0A563VSH1"/>
<feature type="modified residue" description="4-aspartylphosphate" evidence="2">
    <location>
        <position position="57"/>
    </location>
</feature>
<protein>
    <submittedName>
        <fullName evidence="4">Putative Response regulator</fullName>
    </submittedName>
</protein>
<dbReference type="PROSITE" id="PS50110">
    <property type="entry name" value="RESPONSE_REGULATORY"/>
    <property type="match status" value="1"/>
</dbReference>
<organism evidence="4 5">
    <name type="scientific">Hyella patelloides LEGE 07179</name>
    <dbReference type="NCBI Taxonomy" id="945734"/>
    <lineage>
        <taxon>Bacteria</taxon>
        <taxon>Bacillati</taxon>
        <taxon>Cyanobacteriota</taxon>
        <taxon>Cyanophyceae</taxon>
        <taxon>Pleurocapsales</taxon>
        <taxon>Hyellaceae</taxon>
        <taxon>Hyella</taxon>
    </lineage>
</organism>
<dbReference type="EMBL" id="CAACVJ010000177">
    <property type="protein sequence ID" value="VEP14332.1"/>
    <property type="molecule type" value="Genomic_DNA"/>
</dbReference>
<evidence type="ECO:0000256" key="1">
    <source>
        <dbReference type="ARBA" id="ARBA00022553"/>
    </source>
</evidence>
<evidence type="ECO:0000313" key="4">
    <source>
        <dbReference type="EMBL" id="VEP14332.1"/>
    </source>
</evidence>
<dbReference type="SUPFAM" id="SSF52172">
    <property type="entry name" value="CheY-like"/>
    <property type="match status" value="1"/>
</dbReference>
<dbReference type="PANTHER" id="PTHR44591">
    <property type="entry name" value="STRESS RESPONSE REGULATOR PROTEIN 1"/>
    <property type="match status" value="1"/>
</dbReference>
<keyword evidence="1 2" id="KW-0597">Phosphoprotein</keyword>
<accession>A0A563VSH1</accession>
<feature type="domain" description="Response regulatory" evidence="3">
    <location>
        <begin position="7"/>
        <end position="124"/>
    </location>
</feature>
<dbReference type="PANTHER" id="PTHR44591:SF22">
    <property type="entry name" value="CHEY SUBFAMILY"/>
    <property type="match status" value="1"/>
</dbReference>
<gene>
    <name evidence="4" type="ORF">H1P_2580013</name>
</gene>
<name>A0A563VSH1_9CYAN</name>
<dbReference type="InterPro" id="IPR050595">
    <property type="entry name" value="Bact_response_regulator"/>
</dbReference>
<dbReference type="GO" id="GO:0000160">
    <property type="term" value="P:phosphorelay signal transduction system"/>
    <property type="evidence" value="ECO:0007669"/>
    <property type="project" value="InterPro"/>
</dbReference>
<dbReference type="InterPro" id="IPR001789">
    <property type="entry name" value="Sig_transdc_resp-reg_receiver"/>
</dbReference>
<dbReference type="OrthoDB" id="9793918at2"/>
<keyword evidence="5" id="KW-1185">Reference proteome</keyword>